<evidence type="ECO:0000256" key="1">
    <source>
        <dbReference type="ARBA" id="ARBA00022801"/>
    </source>
</evidence>
<dbReference type="GO" id="GO:0016042">
    <property type="term" value="P:lipid catabolic process"/>
    <property type="evidence" value="ECO:0007669"/>
    <property type="project" value="UniProtKB-KW"/>
</dbReference>
<dbReference type="Proteomes" id="UP000184514">
    <property type="component" value="Unassembled WGS sequence"/>
</dbReference>
<dbReference type="OrthoDB" id="9814760at2"/>
<name>A0A1L9NYQ8_9RHOB</name>
<protein>
    <submittedName>
        <fullName evidence="6">Alpha/beta hydrolase family protein</fullName>
    </submittedName>
</protein>
<dbReference type="InterPro" id="IPR001375">
    <property type="entry name" value="Peptidase_S9_cat"/>
</dbReference>
<dbReference type="InterPro" id="IPR016986">
    <property type="entry name" value="UCP031982_abhydr"/>
</dbReference>
<dbReference type="PANTHER" id="PTHR10272">
    <property type="entry name" value="PLATELET-ACTIVATING FACTOR ACETYLHYDROLASE"/>
    <property type="match status" value="1"/>
</dbReference>
<keyword evidence="1 6" id="KW-0378">Hydrolase</keyword>
<accession>A0A1L9NYQ8</accession>
<dbReference type="SUPFAM" id="SSF53474">
    <property type="entry name" value="alpha/beta-Hydrolases"/>
    <property type="match status" value="1"/>
</dbReference>
<dbReference type="AlphaFoldDB" id="A0A1L9NYQ8"/>
<comment type="caution">
    <text evidence="6">The sequence shown here is derived from an EMBL/GenBank/DDBJ whole genome shotgun (WGS) entry which is preliminary data.</text>
</comment>
<evidence type="ECO:0000313" key="7">
    <source>
        <dbReference type="Proteomes" id="UP000184514"/>
    </source>
</evidence>
<sequence length="356" mass="38168">MTIKRHITQFLSFSACSAAALFGGAWALSTQTPDLLQTRVGFTQMPLETEHRERALDLHIWYPASASADADLIAQNALMYGFQAQRDAEPQTGAHPLIVFSHGSGGRMSQIAWMASALAQEGYIVAGVNHHGTTSRDSDPHQTVQTWMRPQDISAVLDAFETGATGITADMERVASSGFSFGGYTALAMAGAQLSKAQFIDYCDAFSGILDCGWYQNAGVDITSIDATRYEADFSDARISATIAIDPALPRAMTKSSLSAMELPTLIVNFGRADEIPAGVRADGIAATMQNAHYVDTANAWHFSGINACSWLGWGIIGASGFFTGEDNICADAGRSRGDVQREVLEPILAFAKEHI</sequence>
<dbReference type="PIRSF" id="PIRSF031982">
    <property type="entry name" value="UCP031982_abhydr"/>
    <property type="match status" value="1"/>
</dbReference>
<dbReference type="PROSITE" id="PS51257">
    <property type="entry name" value="PROKAR_LIPOPROTEIN"/>
    <property type="match status" value="1"/>
</dbReference>
<dbReference type="STRING" id="696762.PFRI_13310"/>
<dbReference type="GO" id="GO:0003847">
    <property type="term" value="F:1-alkyl-2-acetylglycerophosphocholine esterase activity"/>
    <property type="evidence" value="ECO:0007669"/>
    <property type="project" value="TreeGrafter"/>
</dbReference>
<evidence type="ECO:0000256" key="3">
    <source>
        <dbReference type="ARBA" id="ARBA00023098"/>
    </source>
</evidence>
<keyword evidence="7" id="KW-1185">Reference proteome</keyword>
<feature type="signal peptide" evidence="4">
    <location>
        <begin position="1"/>
        <end position="27"/>
    </location>
</feature>
<keyword evidence="3" id="KW-0443">Lipid metabolism</keyword>
<evidence type="ECO:0000256" key="4">
    <source>
        <dbReference type="SAM" id="SignalP"/>
    </source>
</evidence>
<evidence type="ECO:0000256" key="2">
    <source>
        <dbReference type="ARBA" id="ARBA00022963"/>
    </source>
</evidence>
<reference evidence="6 7" key="1">
    <citation type="submission" date="2016-10" db="EMBL/GenBank/DDBJ databases">
        <title>Genome sequence of Planktotalea frisia SH6-1.</title>
        <authorList>
            <person name="Poehlein A."/>
            <person name="Bakenhus I."/>
            <person name="Voget S."/>
            <person name="Brinkhoff T."/>
            <person name="Simon M."/>
        </authorList>
    </citation>
    <scope>NUCLEOTIDE SEQUENCE [LARGE SCALE GENOMIC DNA]</scope>
    <source>
        <strain evidence="6 7">SH6-1</strain>
    </source>
</reference>
<dbReference type="EMBL" id="MLCB01000099">
    <property type="protein sequence ID" value="OJI94397.1"/>
    <property type="molecule type" value="Genomic_DNA"/>
</dbReference>
<dbReference type="GO" id="GO:0006508">
    <property type="term" value="P:proteolysis"/>
    <property type="evidence" value="ECO:0007669"/>
    <property type="project" value="InterPro"/>
</dbReference>
<dbReference type="GO" id="GO:0008236">
    <property type="term" value="F:serine-type peptidase activity"/>
    <property type="evidence" value="ECO:0007669"/>
    <property type="project" value="InterPro"/>
</dbReference>
<keyword evidence="2" id="KW-0442">Lipid degradation</keyword>
<dbReference type="RefSeq" id="WP_072629926.1">
    <property type="nucleotide sequence ID" value="NZ_MLCB01000099.1"/>
</dbReference>
<keyword evidence="4" id="KW-0732">Signal</keyword>
<feature type="chain" id="PRO_5012273460" evidence="4">
    <location>
        <begin position="28"/>
        <end position="356"/>
    </location>
</feature>
<organism evidence="6 7">
    <name type="scientific">Planktotalea frisia</name>
    <dbReference type="NCBI Taxonomy" id="696762"/>
    <lineage>
        <taxon>Bacteria</taxon>
        <taxon>Pseudomonadati</taxon>
        <taxon>Pseudomonadota</taxon>
        <taxon>Alphaproteobacteria</taxon>
        <taxon>Rhodobacterales</taxon>
        <taxon>Paracoccaceae</taxon>
        <taxon>Planktotalea</taxon>
    </lineage>
</organism>
<dbReference type="PANTHER" id="PTHR10272:SF0">
    <property type="entry name" value="PLATELET-ACTIVATING FACTOR ACETYLHYDROLASE"/>
    <property type="match status" value="1"/>
</dbReference>
<dbReference type="Pfam" id="PF00326">
    <property type="entry name" value="Peptidase_S9"/>
    <property type="match status" value="1"/>
</dbReference>
<evidence type="ECO:0000259" key="5">
    <source>
        <dbReference type="Pfam" id="PF00326"/>
    </source>
</evidence>
<feature type="domain" description="Peptidase S9 prolyl oligopeptidase catalytic" evidence="5">
    <location>
        <begin position="112"/>
        <end position="192"/>
    </location>
</feature>
<evidence type="ECO:0000313" key="6">
    <source>
        <dbReference type="EMBL" id="OJI94397.1"/>
    </source>
</evidence>
<dbReference type="Gene3D" id="3.40.50.1820">
    <property type="entry name" value="alpha/beta hydrolase"/>
    <property type="match status" value="1"/>
</dbReference>
<proteinExistence type="predicted"/>
<gene>
    <name evidence="6" type="ORF">PFRI_13310</name>
</gene>
<dbReference type="InterPro" id="IPR029058">
    <property type="entry name" value="AB_hydrolase_fold"/>
</dbReference>